<comment type="caution">
    <text evidence="1">The sequence shown here is derived from an EMBL/GenBank/DDBJ whole genome shotgun (WGS) entry which is preliminary data.</text>
</comment>
<name>A0A0F9VVN3_9ZZZZ</name>
<organism evidence="1">
    <name type="scientific">marine sediment metagenome</name>
    <dbReference type="NCBI Taxonomy" id="412755"/>
    <lineage>
        <taxon>unclassified sequences</taxon>
        <taxon>metagenomes</taxon>
        <taxon>ecological metagenomes</taxon>
    </lineage>
</organism>
<evidence type="ECO:0008006" key="2">
    <source>
        <dbReference type="Google" id="ProtNLM"/>
    </source>
</evidence>
<protein>
    <recommendedName>
        <fullName evidence="2">DUF1540 domain-containing protein</fullName>
    </recommendedName>
</protein>
<reference evidence="1" key="1">
    <citation type="journal article" date="2015" name="Nature">
        <title>Complex archaea that bridge the gap between prokaryotes and eukaryotes.</title>
        <authorList>
            <person name="Spang A."/>
            <person name="Saw J.H."/>
            <person name="Jorgensen S.L."/>
            <person name="Zaremba-Niedzwiedzka K."/>
            <person name="Martijn J."/>
            <person name="Lind A.E."/>
            <person name="van Eijk R."/>
            <person name="Schleper C."/>
            <person name="Guy L."/>
            <person name="Ettema T.J."/>
        </authorList>
    </citation>
    <scope>NUCLEOTIDE SEQUENCE</scope>
</reference>
<accession>A0A0F9VVN3</accession>
<gene>
    <name evidence="1" type="ORF">LCGC14_0359210</name>
</gene>
<dbReference type="AlphaFoldDB" id="A0A0F9VVN3"/>
<sequence>MECYATGCKFNDGTDKCTMSENNITLSREAVCEQWEEDESSLQPK</sequence>
<proteinExistence type="predicted"/>
<evidence type="ECO:0000313" key="1">
    <source>
        <dbReference type="EMBL" id="KKN77506.1"/>
    </source>
</evidence>
<dbReference type="EMBL" id="LAZR01000277">
    <property type="protein sequence ID" value="KKN77506.1"/>
    <property type="molecule type" value="Genomic_DNA"/>
</dbReference>